<sequence length="138" mass="15601">MDIDYDSQQSKWSIGLFECGGNPSTFFITWGMPCVTFGQIAEVVDEGKHSCFAHGLFYNILMTVSCQWLYACTFRRKLRAMFGLPSAPCNDCCVHLCCHSCALCQEHAELKYRGFDPCNGWIGLPKAHPLMPPSMERF</sequence>
<dbReference type="NCBIfam" id="TIGR01571">
    <property type="entry name" value="A_thal_Cys_rich"/>
    <property type="match status" value="1"/>
</dbReference>
<dbReference type="PANTHER" id="PTHR15907">
    <property type="entry name" value="DUF614 FAMILY PROTEIN-RELATED"/>
    <property type="match status" value="1"/>
</dbReference>
<dbReference type="EMBL" id="JAUHHV010000009">
    <property type="protein sequence ID" value="KAK1413641.1"/>
    <property type="molecule type" value="Genomic_DNA"/>
</dbReference>
<evidence type="ECO:0000313" key="2">
    <source>
        <dbReference type="EMBL" id="KAK1413641.1"/>
    </source>
</evidence>
<keyword evidence="1" id="KW-1133">Transmembrane helix</keyword>
<dbReference type="InterPro" id="IPR006461">
    <property type="entry name" value="PLAC_motif_containing"/>
</dbReference>
<keyword evidence="3" id="KW-1185">Reference proteome</keyword>
<protein>
    <submittedName>
        <fullName evidence="2">Uncharacterized protein</fullName>
    </submittedName>
</protein>
<proteinExistence type="predicted"/>
<feature type="transmembrane region" description="Helical" evidence="1">
    <location>
        <begin position="52"/>
        <end position="71"/>
    </location>
</feature>
<dbReference type="AlphaFoldDB" id="A0AAD8NMD3"/>
<gene>
    <name evidence="2" type="ORF">QVD17_35417</name>
</gene>
<reference evidence="2" key="1">
    <citation type="journal article" date="2023" name="bioRxiv">
        <title>Improved chromosome-level genome assembly for marigold (Tagetes erecta).</title>
        <authorList>
            <person name="Jiang F."/>
            <person name="Yuan L."/>
            <person name="Wang S."/>
            <person name="Wang H."/>
            <person name="Xu D."/>
            <person name="Wang A."/>
            <person name="Fan W."/>
        </authorList>
    </citation>
    <scope>NUCLEOTIDE SEQUENCE</scope>
    <source>
        <strain evidence="2">WSJ</strain>
        <tissue evidence="2">Leaf</tissue>
    </source>
</reference>
<comment type="caution">
    <text evidence="2">The sequence shown here is derived from an EMBL/GenBank/DDBJ whole genome shotgun (WGS) entry which is preliminary data.</text>
</comment>
<name>A0AAD8NMD3_TARER</name>
<evidence type="ECO:0000313" key="3">
    <source>
        <dbReference type="Proteomes" id="UP001229421"/>
    </source>
</evidence>
<organism evidence="2 3">
    <name type="scientific">Tagetes erecta</name>
    <name type="common">African marigold</name>
    <dbReference type="NCBI Taxonomy" id="13708"/>
    <lineage>
        <taxon>Eukaryota</taxon>
        <taxon>Viridiplantae</taxon>
        <taxon>Streptophyta</taxon>
        <taxon>Embryophyta</taxon>
        <taxon>Tracheophyta</taxon>
        <taxon>Spermatophyta</taxon>
        <taxon>Magnoliopsida</taxon>
        <taxon>eudicotyledons</taxon>
        <taxon>Gunneridae</taxon>
        <taxon>Pentapetalae</taxon>
        <taxon>asterids</taxon>
        <taxon>campanulids</taxon>
        <taxon>Asterales</taxon>
        <taxon>Asteraceae</taxon>
        <taxon>Asteroideae</taxon>
        <taxon>Heliantheae alliance</taxon>
        <taxon>Tageteae</taxon>
        <taxon>Tagetes</taxon>
    </lineage>
</organism>
<keyword evidence="1" id="KW-0812">Transmembrane</keyword>
<dbReference type="Pfam" id="PF04749">
    <property type="entry name" value="PLAC8"/>
    <property type="match status" value="1"/>
</dbReference>
<keyword evidence="1" id="KW-0472">Membrane</keyword>
<evidence type="ECO:0000256" key="1">
    <source>
        <dbReference type="SAM" id="Phobius"/>
    </source>
</evidence>
<accession>A0AAD8NMD3</accession>
<dbReference type="Proteomes" id="UP001229421">
    <property type="component" value="Unassembled WGS sequence"/>
</dbReference>